<evidence type="ECO:0000313" key="5">
    <source>
        <dbReference type="EMBL" id="GFP58456.1"/>
    </source>
</evidence>
<feature type="repeat" description="ANK" evidence="3">
    <location>
        <begin position="558"/>
        <end position="598"/>
    </location>
</feature>
<proteinExistence type="predicted"/>
<evidence type="ECO:0000256" key="1">
    <source>
        <dbReference type="ARBA" id="ARBA00022737"/>
    </source>
</evidence>
<dbReference type="PANTHER" id="PTHR24180:SF45">
    <property type="entry name" value="POLY [ADP-RIBOSE] POLYMERASE TANKYRASE"/>
    <property type="match status" value="1"/>
</dbReference>
<dbReference type="InterPro" id="IPR002110">
    <property type="entry name" value="Ankyrin_rpt"/>
</dbReference>
<feature type="repeat" description="ANK" evidence="3">
    <location>
        <begin position="599"/>
        <end position="631"/>
    </location>
</feature>
<dbReference type="PANTHER" id="PTHR24180">
    <property type="entry name" value="CYCLIN-DEPENDENT KINASE INHIBITOR 2C-RELATED"/>
    <property type="match status" value="1"/>
</dbReference>
<dbReference type="EMBL" id="BLZH01000010">
    <property type="protein sequence ID" value="GFP58456.1"/>
    <property type="molecule type" value="Genomic_DNA"/>
</dbReference>
<dbReference type="OrthoDB" id="194358at2759"/>
<dbReference type="PROSITE" id="PS50297">
    <property type="entry name" value="ANK_REP_REGION"/>
    <property type="match status" value="1"/>
</dbReference>
<reference evidence="5 6" key="1">
    <citation type="submission" date="2020-07" db="EMBL/GenBank/DDBJ databases">
        <title>Trichoderma asperellum IC-1 whole genome shotgun sequence.</title>
        <authorList>
            <person name="Kanamasa S."/>
            <person name="Takahashi H."/>
        </authorList>
    </citation>
    <scope>NUCLEOTIDE SEQUENCE [LARGE SCALE GENOMIC DNA]</scope>
    <source>
        <strain evidence="5 6">IC-1</strain>
    </source>
</reference>
<feature type="region of interest" description="Disordered" evidence="4">
    <location>
        <begin position="123"/>
        <end position="153"/>
    </location>
</feature>
<comment type="caution">
    <text evidence="5">The sequence shown here is derived from an EMBL/GenBank/DDBJ whole genome shotgun (WGS) entry which is preliminary data.</text>
</comment>
<evidence type="ECO:0000256" key="2">
    <source>
        <dbReference type="ARBA" id="ARBA00023043"/>
    </source>
</evidence>
<dbReference type="PROSITE" id="PS50088">
    <property type="entry name" value="ANK_REPEAT"/>
    <property type="match status" value="2"/>
</dbReference>
<evidence type="ECO:0000256" key="4">
    <source>
        <dbReference type="SAM" id="MobiDB-lite"/>
    </source>
</evidence>
<dbReference type="SUPFAM" id="SSF48403">
    <property type="entry name" value="Ankyrin repeat"/>
    <property type="match status" value="1"/>
</dbReference>
<dbReference type="SMART" id="SM00248">
    <property type="entry name" value="ANK"/>
    <property type="match status" value="3"/>
</dbReference>
<dbReference type="InterPro" id="IPR051637">
    <property type="entry name" value="Ank_repeat_dom-contain_49"/>
</dbReference>
<dbReference type="AlphaFoldDB" id="A0A6V8R2Z2"/>
<accession>A0A6V8R2Z2</accession>
<keyword evidence="2 3" id="KW-0040">ANK repeat</keyword>
<evidence type="ECO:0000313" key="6">
    <source>
        <dbReference type="Proteomes" id="UP000517252"/>
    </source>
</evidence>
<sequence length="683" mass="76105">MARLYLYTTLPAEKIRAIINAHSPDKTIKQSSANKKLQSFFDKEPRWLHPHDNEDMGRRITELANSPTQLQKASEMYFSSAHLGPQDHPSLYGKSDFLGVGASPSACSDSIYSSDAFSESQMSLSCAMPDVPGESPGESSRGQVHSADDSQDCSPFIPFLERTTFMTESSARTTGTFRDHLQEYTEPYIKVVKRLVKRFTSPALDQPSPSPQQDMRVDPSRDWIGEPTGKTPHDPKDFLVLPGYFINHESFASVNASEILAAWRYSWGCLPTRDEFFWLTPDGLTALANDVLSLRAIQFDDMPRDCFANTALHFLGVWGNTEVLCRALQMGTCTLTINMQNTAGQTFMHLLNPSNGWNQQLVLELIRIAQAKGFDLFARDCLGQSSLHVLKKLNLFPYEWNDIGLHDFLVRDGFGCIPVNHEVSREVNPNHKKPFNYEKVRRENESVLIPDPALDLAESNYPEISQESQLLQNIRMSFTSPHWEDEYGHNGLHCLAMATLSLDSLAEKHDVKGEAEQFCSPGSSHHLSDSSTERLQLRLSILESLLDAGQDPNHRDKFGQTPLMAFVAALPEDGGYKIGPAILKLLISKGADIKARNRAGETALHIAVRFHRKLAIRVLTEAGANVHVTDAYGRSLLGVCDIQLAKYSHPADYGKYLACRAFLSGQAGAVQSPFCLQQWMGGN</sequence>
<dbReference type="Proteomes" id="UP000517252">
    <property type="component" value="Unassembled WGS sequence"/>
</dbReference>
<organism evidence="5 6">
    <name type="scientific">Trichoderma asperellum</name>
    <name type="common">Filamentous fungus</name>
    <dbReference type="NCBI Taxonomy" id="101201"/>
    <lineage>
        <taxon>Eukaryota</taxon>
        <taxon>Fungi</taxon>
        <taxon>Dikarya</taxon>
        <taxon>Ascomycota</taxon>
        <taxon>Pezizomycotina</taxon>
        <taxon>Sordariomycetes</taxon>
        <taxon>Hypocreomycetidae</taxon>
        <taxon>Hypocreales</taxon>
        <taxon>Hypocreaceae</taxon>
        <taxon>Trichoderma</taxon>
    </lineage>
</organism>
<gene>
    <name evidence="5" type="ORF">TASIC1_0010026700</name>
</gene>
<name>A0A6V8R2Z2_TRIAP</name>
<dbReference type="Gene3D" id="1.25.40.20">
    <property type="entry name" value="Ankyrin repeat-containing domain"/>
    <property type="match status" value="2"/>
</dbReference>
<protein>
    <submittedName>
        <fullName evidence="5">Putative ankyrin repeat protein L93</fullName>
    </submittedName>
</protein>
<dbReference type="InterPro" id="IPR036770">
    <property type="entry name" value="Ankyrin_rpt-contain_sf"/>
</dbReference>
<dbReference type="Pfam" id="PF12796">
    <property type="entry name" value="Ank_2"/>
    <property type="match status" value="1"/>
</dbReference>
<keyword evidence="1" id="KW-0677">Repeat</keyword>
<evidence type="ECO:0000256" key="3">
    <source>
        <dbReference type="PROSITE-ProRule" id="PRU00023"/>
    </source>
</evidence>